<keyword evidence="3" id="KW-0560">Oxidoreductase</keyword>
<dbReference type="CDD" id="cd01335">
    <property type="entry name" value="Radical_SAM"/>
    <property type="match status" value="1"/>
</dbReference>
<feature type="domain" description="Radical SAM core" evidence="2">
    <location>
        <begin position="16"/>
        <end position="250"/>
    </location>
</feature>
<dbReference type="SFLD" id="SFLDS00029">
    <property type="entry name" value="Radical_SAM"/>
    <property type="match status" value="1"/>
</dbReference>
<comment type="similarity">
    <text evidence="1">Belongs to the anaerobic coproporphyrinogen-III oxidase family. HemW subfamily.</text>
</comment>
<dbReference type="KEGG" id="sta:STHERM_c11340"/>
<dbReference type="InterPro" id="IPR006638">
    <property type="entry name" value="Elp3/MiaA/NifB-like_rSAM"/>
</dbReference>
<sequence>MKPFLDMEAVRAILEGRGGYPVSVYVHVPFCARRCRYCDFFSVAGAGVRVMEGYVERVLEVLEQMLALLRPSEIPTVYVGGGTPNVLPLRLWERLLKGIRERVEVWGRPVEWTVEVNPEWVDEEKVEVLGEGGVTRVSLGVQGLDEGFLRLMGRGAGRREVERAVEVLAGWGGRVSVDLLAGRPRGMSGDVVRELEEVSGWGAGHVSVYGLTVEEGTVLGAMVRRGEVVMPDEEELAGEWEAICRWFGERGFVRYEVSNFALPGEECLHNLRYWRLEPYLGVGPSAVSTLPGKEGPVRVRQVRDVGRFVAEGGVWEEVEVIGPQAFLLEWFMMGLRTREGVEGERFRRVWGVGVEEVLGEVGRRWCGWGAAEMGESGIRLSEHGLDILDSLLKALPILIWEKQIGKPLWP</sequence>
<dbReference type="InterPro" id="IPR004559">
    <property type="entry name" value="HemW-like"/>
</dbReference>
<dbReference type="InterPro" id="IPR007197">
    <property type="entry name" value="rSAM"/>
</dbReference>
<reference evidence="3 4" key="2">
    <citation type="journal article" date="2010" name="J. Bacteriol.">
        <title>Genome sequence of the polysaccharide-degrading, thermophilic anaerobe Spirochaeta thermophila DSM 6192.</title>
        <authorList>
            <person name="Angelov A."/>
            <person name="Liebl S."/>
            <person name="Ballschmiter M."/>
            <person name="Bomeke M."/>
            <person name="Lehmann R."/>
            <person name="Liesegang H."/>
            <person name="Daniel R."/>
            <person name="Liebl W."/>
        </authorList>
    </citation>
    <scope>NUCLEOTIDE SEQUENCE [LARGE SCALE GENOMIC DNA]</scope>
    <source>
        <strain evidence="4">ATCC 49972 / DSM 6192 / RI 19.B1</strain>
    </source>
</reference>
<protein>
    <submittedName>
        <fullName evidence="3">Probable oxygen-independent coproporphyrinogen III oxidase</fullName>
        <ecNumber evidence="3">1.3.98.3</ecNumber>
    </submittedName>
</protein>
<dbReference type="GO" id="GO:0004109">
    <property type="term" value="F:coproporphyrinogen oxidase activity"/>
    <property type="evidence" value="ECO:0007669"/>
    <property type="project" value="InterPro"/>
</dbReference>
<dbReference type="InterPro" id="IPR058240">
    <property type="entry name" value="rSAM_sf"/>
</dbReference>
<evidence type="ECO:0000259" key="2">
    <source>
        <dbReference type="PROSITE" id="PS51918"/>
    </source>
</evidence>
<dbReference type="HOGENOM" id="CLU_027579_0_1_12"/>
<accession>E0RSU2</accession>
<dbReference type="EMBL" id="CP001698">
    <property type="protein sequence ID" value="ADN02079.1"/>
    <property type="molecule type" value="Genomic_DNA"/>
</dbReference>
<proteinExistence type="inferred from homology"/>
<dbReference type="EC" id="1.3.98.3" evidence="3"/>
<organism evidence="3 4">
    <name type="scientific">Winmispira thermophila (strain ATCC 49972 / DSM 6192 / RI 19.B1)</name>
    <name type="common">Spirochaeta thermophila</name>
    <dbReference type="NCBI Taxonomy" id="665571"/>
    <lineage>
        <taxon>Bacteria</taxon>
        <taxon>Pseudomonadati</taxon>
        <taxon>Spirochaetota</taxon>
        <taxon>Spirochaetia</taxon>
        <taxon>Winmispirales</taxon>
        <taxon>Winmispiraceae</taxon>
        <taxon>Winmispira</taxon>
    </lineage>
</organism>
<dbReference type="InterPro" id="IPR034505">
    <property type="entry name" value="Coproporphyrinogen-III_oxidase"/>
</dbReference>
<gene>
    <name evidence="3" type="ordered locus">STHERM_c11340</name>
</gene>
<dbReference type="GO" id="GO:0006779">
    <property type="term" value="P:porphyrin-containing compound biosynthetic process"/>
    <property type="evidence" value="ECO:0007669"/>
    <property type="project" value="InterPro"/>
</dbReference>
<evidence type="ECO:0000256" key="1">
    <source>
        <dbReference type="ARBA" id="ARBA00006100"/>
    </source>
</evidence>
<reference key="1">
    <citation type="submission" date="2009-08" db="EMBL/GenBank/DDBJ databases">
        <title>The genome sequence of Spirochaeta thermophila DSM6192.</title>
        <authorList>
            <person name="Angelov A."/>
            <person name="Mientus M."/>
            <person name="Wittenberg S."/>
            <person name="Lehmann R."/>
            <person name="Liesegang H."/>
            <person name="Daniel R."/>
            <person name="Liebl W."/>
        </authorList>
    </citation>
    <scope>NUCLEOTIDE SEQUENCE</scope>
    <source>
        <strain>DSM 6192</strain>
    </source>
</reference>
<dbReference type="PANTHER" id="PTHR13932">
    <property type="entry name" value="COPROPORPHYRINIGEN III OXIDASE"/>
    <property type="match status" value="1"/>
</dbReference>
<dbReference type="Proteomes" id="UP000001296">
    <property type="component" value="Chromosome"/>
</dbReference>
<dbReference type="PROSITE" id="PS51918">
    <property type="entry name" value="RADICAL_SAM"/>
    <property type="match status" value="1"/>
</dbReference>
<dbReference type="GO" id="GO:0051539">
    <property type="term" value="F:4 iron, 4 sulfur cluster binding"/>
    <property type="evidence" value="ECO:0007669"/>
    <property type="project" value="InterPro"/>
</dbReference>
<dbReference type="SMART" id="SM00729">
    <property type="entry name" value="Elp3"/>
    <property type="match status" value="1"/>
</dbReference>
<dbReference type="RefSeq" id="WP_013313920.1">
    <property type="nucleotide sequence ID" value="NC_014484.1"/>
</dbReference>
<dbReference type="SUPFAM" id="SSF102114">
    <property type="entry name" value="Radical SAM enzymes"/>
    <property type="match status" value="1"/>
</dbReference>
<dbReference type="AlphaFoldDB" id="E0RSU2"/>
<dbReference type="eggNOG" id="COG0635">
    <property type="taxonomic scope" value="Bacteria"/>
</dbReference>
<dbReference type="Pfam" id="PF04055">
    <property type="entry name" value="Radical_SAM"/>
    <property type="match status" value="1"/>
</dbReference>
<name>E0RSU2_WINT6</name>
<dbReference type="GO" id="GO:0051989">
    <property type="term" value="F:coproporphyrinogen dehydrogenase activity"/>
    <property type="evidence" value="ECO:0007669"/>
    <property type="project" value="UniProtKB-EC"/>
</dbReference>
<dbReference type="PaxDb" id="665571-STHERM_c11340"/>
<dbReference type="GO" id="GO:0005737">
    <property type="term" value="C:cytoplasm"/>
    <property type="evidence" value="ECO:0007669"/>
    <property type="project" value="InterPro"/>
</dbReference>
<dbReference type="SFLD" id="SFLDG01082">
    <property type="entry name" value="B12-binding_domain_containing"/>
    <property type="match status" value="1"/>
</dbReference>
<dbReference type="SFLD" id="SFLDF00562">
    <property type="entry name" value="HemN-like__clustered_with_heat"/>
    <property type="match status" value="1"/>
</dbReference>
<dbReference type="PANTHER" id="PTHR13932:SF5">
    <property type="entry name" value="RADICAL S-ADENOSYL METHIONINE DOMAIN-CONTAINING PROTEIN 1, MITOCHONDRIAL"/>
    <property type="match status" value="1"/>
</dbReference>
<evidence type="ECO:0000313" key="3">
    <source>
        <dbReference type="EMBL" id="ADN02079.1"/>
    </source>
</evidence>
<evidence type="ECO:0000313" key="4">
    <source>
        <dbReference type="Proteomes" id="UP000001296"/>
    </source>
</evidence>
<dbReference type="SFLD" id="SFLDG01065">
    <property type="entry name" value="anaerobic_coproporphyrinogen-I"/>
    <property type="match status" value="1"/>
</dbReference>